<gene>
    <name evidence="1" type="ORF">BD626DRAFT_579571</name>
</gene>
<accession>A0A550BRB9</accession>
<keyword evidence="2" id="KW-1185">Reference proteome</keyword>
<protein>
    <submittedName>
        <fullName evidence="1">Uncharacterized protein</fullName>
    </submittedName>
</protein>
<reference evidence="1 2" key="1">
    <citation type="journal article" date="2019" name="New Phytol.">
        <title>Comparative genomics reveals unique wood-decay strategies and fruiting body development in the Schizophyllaceae.</title>
        <authorList>
            <person name="Almasi E."/>
            <person name="Sahu N."/>
            <person name="Krizsan K."/>
            <person name="Balint B."/>
            <person name="Kovacs G.M."/>
            <person name="Kiss B."/>
            <person name="Cseklye J."/>
            <person name="Drula E."/>
            <person name="Henrissat B."/>
            <person name="Nagy I."/>
            <person name="Chovatia M."/>
            <person name="Adam C."/>
            <person name="LaButti K."/>
            <person name="Lipzen A."/>
            <person name="Riley R."/>
            <person name="Grigoriev I.V."/>
            <person name="Nagy L.G."/>
        </authorList>
    </citation>
    <scope>NUCLEOTIDE SEQUENCE [LARGE SCALE GENOMIC DNA]</scope>
    <source>
        <strain evidence="1 2">NL-1724</strain>
    </source>
</reference>
<proteinExistence type="predicted"/>
<comment type="caution">
    <text evidence="1">The sequence shown here is derived from an EMBL/GenBank/DDBJ whole genome shotgun (WGS) entry which is preliminary data.</text>
</comment>
<name>A0A550BRB9_9AGAR</name>
<dbReference type="STRING" id="97359.A0A550BRB9"/>
<evidence type="ECO:0000313" key="1">
    <source>
        <dbReference type="EMBL" id="TRM55100.1"/>
    </source>
</evidence>
<sequence length="64" mass="7273">MGCGGSAGRPSATRTRTRDLILPMTTWLRRQEAVDRFSCFLDFAQNGALSPTLWRLHCTFNIRD</sequence>
<evidence type="ECO:0000313" key="2">
    <source>
        <dbReference type="Proteomes" id="UP000320762"/>
    </source>
</evidence>
<dbReference type="AlphaFoldDB" id="A0A550BRB9"/>
<dbReference type="OrthoDB" id="3232941at2759"/>
<dbReference type="Proteomes" id="UP000320762">
    <property type="component" value="Unassembled WGS sequence"/>
</dbReference>
<organism evidence="1 2">
    <name type="scientific">Schizophyllum amplum</name>
    <dbReference type="NCBI Taxonomy" id="97359"/>
    <lineage>
        <taxon>Eukaryota</taxon>
        <taxon>Fungi</taxon>
        <taxon>Dikarya</taxon>
        <taxon>Basidiomycota</taxon>
        <taxon>Agaricomycotina</taxon>
        <taxon>Agaricomycetes</taxon>
        <taxon>Agaricomycetidae</taxon>
        <taxon>Agaricales</taxon>
        <taxon>Schizophyllaceae</taxon>
        <taxon>Schizophyllum</taxon>
    </lineage>
</organism>
<dbReference type="EMBL" id="VDMD01000345">
    <property type="protein sequence ID" value="TRM55100.1"/>
    <property type="molecule type" value="Genomic_DNA"/>
</dbReference>